<sequence>MAILNRKTLKNFFRKGQLPSEVHFASLIESTVNKVDDGFAKSLEDGLQLSPQGSSSNLLSFFRSIRDKGPKWNLAINPSKDAEGLSINDLGKMESALFLKEGGGIGIRTIAPKYDLDVNGWVGMKGRTGTYLQGEVPADGRWHPILVNMDRCVAFEIVARVGAGEGRGKYALAHIVALCAFGKSKSKVNINQSYFGWFMNRIKARWVGDVKDFSLELGTASHYGLKKNGDPFKIKYRVTQIWDDRV</sequence>
<keyword evidence="2" id="KW-1185">Reference proteome</keyword>
<evidence type="ECO:0000313" key="1">
    <source>
        <dbReference type="EMBL" id="BDD10011.1"/>
    </source>
</evidence>
<name>A0AAU9CD03_9BACT</name>
<proteinExistence type="predicted"/>
<dbReference type="Proteomes" id="UP001348817">
    <property type="component" value="Chromosome"/>
</dbReference>
<evidence type="ECO:0000313" key="2">
    <source>
        <dbReference type="Proteomes" id="UP001348817"/>
    </source>
</evidence>
<evidence type="ECO:0008006" key="3">
    <source>
        <dbReference type="Google" id="ProtNLM"/>
    </source>
</evidence>
<dbReference type="AlphaFoldDB" id="A0AAU9CD03"/>
<dbReference type="KEGG" id="fax:FUAX_24430"/>
<protein>
    <recommendedName>
        <fullName evidence="3">Adhesin</fullName>
    </recommendedName>
</protein>
<reference evidence="1 2" key="1">
    <citation type="submission" date="2021-12" db="EMBL/GenBank/DDBJ databases">
        <title>Genome sequencing of bacteria with rrn-lacking chromosome and rrn-plasmid.</title>
        <authorList>
            <person name="Anda M."/>
            <person name="Iwasaki W."/>
        </authorList>
    </citation>
    <scope>NUCLEOTIDE SEQUENCE [LARGE SCALE GENOMIC DNA]</scope>
    <source>
        <strain evidence="1 2">DSM 100852</strain>
    </source>
</reference>
<gene>
    <name evidence="1" type="ORF">FUAX_24430</name>
</gene>
<dbReference type="EMBL" id="AP025314">
    <property type="protein sequence ID" value="BDD10011.1"/>
    <property type="molecule type" value="Genomic_DNA"/>
</dbReference>
<organism evidence="1 2">
    <name type="scientific">Fulvitalea axinellae</name>
    <dbReference type="NCBI Taxonomy" id="1182444"/>
    <lineage>
        <taxon>Bacteria</taxon>
        <taxon>Pseudomonadati</taxon>
        <taxon>Bacteroidota</taxon>
        <taxon>Cytophagia</taxon>
        <taxon>Cytophagales</taxon>
        <taxon>Persicobacteraceae</taxon>
        <taxon>Fulvitalea</taxon>
    </lineage>
</organism>
<accession>A0AAU9CD03</accession>
<dbReference type="RefSeq" id="WP_338391592.1">
    <property type="nucleotide sequence ID" value="NZ_AP025314.1"/>
</dbReference>